<dbReference type="Proteomes" id="UP000199459">
    <property type="component" value="Unassembled WGS sequence"/>
</dbReference>
<evidence type="ECO:0000313" key="3">
    <source>
        <dbReference type="Proteomes" id="UP000199459"/>
    </source>
</evidence>
<evidence type="ECO:0000256" key="1">
    <source>
        <dbReference type="SAM" id="MobiDB-lite"/>
    </source>
</evidence>
<feature type="compositionally biased region" description="Polar residues" evidence="1">
    <location>
        <begin position="1"/>
        <end position="11"/>
    </location>
</feature>
<dbReference type="EMBL" id="FOCP01000001">
    <property type="protein sequence ID" value="SEM68442.1"/>
    <property type="molecule type" value="Genomic_DNA"/>
</dbReference>
<proteinExistence type="predicted"/>
<reference evidence="2 3" key="1">
    <citation type="submission" date="2016-10" db="EMBL/GenBank/DDBJ databases">
        <authorList>
            <person name="de Groot N.N."/>
        </authorList>
    </citation>
    <scope>NUCLEOTIDE SEQUENCE [LARGE SCALE GENOMIC DNA]</scope>
    <source>
        <strain evidence="2 3">Nm22</strain>
    </source>
</reference>
<protein>
    <submittedName>
        <fullName evidence="2">Uncharacterized protein</fullName>
    </submittedName>
</protein>
<organism evidence="2 3">
    <name type="scientific">Nitrosomonas marina</name>
    <dbReference type="NCBI Taxonomy" id="917"/>
    <lineage>
        <taxon>Bacteria</taxon>
        <taxon>Pseudomonadati</taxon>
        <taxon>Pseudomonadota</taxon>
        <taxon>Betaproteobacteria</taxon>
        <taxon>Nitrosomonadales</taxon>
        <taxon>Nitrosomonadaceae</taxon>
        <taxon>Nitrosomonas</taxon>
    </lineage>
</organism>
<dbReference type="AlphaFoldDB" id="A0A1H8AC49"/>
<dbReference type="OrthoDB" id="583309at2"/>
<sequence>MDKSLTQSRPSTRTDNKRKGKILITEGLHDPGIASILQATKSLHVEVISILIGENCHPSLICDLNANTLSINGKQIQATALFMRRNVFFRQHRCR</sequence>
<dbReference type="RefSeq" id="WP_090626925.1">
    <property type="nucleotide sequence ID" value="NZ_FOCP01000001.1"/>
</dbReference>
<name>A0A1H8AC49_9PROT</name>
<evidence type="ECO:0000313" key="2">
    <source>
        <dbReference type="EMBL" id="SEM68442.1"/>
    </source>
</evidence>
<accession>A0A1H8AC49</accession>
<feature type="region of interest" description="Disordered" evidence="1">
    <location>
        <begin position="1"/>
        <end position="20"/>
    </location>
</feature>
<gene>
    <name evidence="2" type="ORF">SAMN05216325_10180</name>
</gene>